<dbReference type="PANTHER" id="PTHR43537:SF49">
    <property type="entry name" value="TRANSCRIPTIONAL REGULATORY PROTEIN"/>
    <property type="match status" value="1"/>
</dbReference>
<dbReference type="Gene3D" id="1.20.120.530">
    <property type="entry name" value="GntR ligand-binding domain-like"/>
    <property type="match status" value="1"/>
</dbReference>
<evidence type="ECO:0000259" key="4">
    <source>
        <dbReference type="PROSITE" id="PS50949"/>
    </source>
</evidence>
<dbReference type="InterPro" id="IPR011711">
    <property type="entry name" value="GntR_C"/>
</dbReference>
<dbReference type="Pfam" id="PF07729">
    <property type="entry name" value="FCD"/>
    <property type="match status" value="1"/>
</dbReference>
<keyword evidence="6" id="KW-1185">Reference proteome</keyword>
<proteinExistence type="predicted"/>
<dbReference type="InterPro" id="IPR036390">
    <property type="entry name" value="WH_DNA-bd_sf"/>
</dbReference>
<dbReference type="InterPro" id="IPR000524">
    <property type="entry name" value="Tscrpt_reg_HTH_GntR"/>
</dbReference>
<dbReference type="SMART" id="SM00895">
    <property type="entry name" value="FCD"/>
    <property type="match status" value="1"/>
</dbReference>
<keyword evidence="2" id="KW-0238">DNA-binding</keyword>
<evidence type="ECO:0000313" key="5">
    <source>
        <dbReference type="EMBL" id="WBO21976.1"/>
    </source>
</evidence>
<dbReference type="InterPro" id="IPR008920">
    <property type="entry name" value="TF_FadR/GntR_C"/>
</dbReference>
<reference evidence="5 6" key="1">
    <citation type="submission" date="2022-12" db="EMBL/GenBank/DDBJ databases">
        <title>Sphingomonas abieness sp. nov., an endophytic bacterium isolated from Abies koreana.</title>
        <authorList>
            <person name="Jiang L."/>
            <person name="Lee J."/>
        </authorList>
    </citation>
    <scope>NUCLEOTIDE SEQUENCE [LARGE SCALE GENOMIC DNA]</scope>
    <source>
        <strain evidence="6">PAMB 00755</strain>
    </source>
</reference>
<dbReference type="Gene3D" id="1.10.10.10">
    <property type="entry name" value="Winged helix-like DNA-binding domain superfamily/Winged helix DNA-binding domain"/>
    <property type="match status" value="1"/>
</dbReference>
<dbReference type="PROSITE" id="PS50949">
    <property type="entry name" value="HTH_GNTR"/>
    <property type="match status" value="1"/>
</dbReference>
<keyword evidence="3" id="KW-0804">Transcription</keyword>
<accession>A0ABY7NNB4</accession>
<dbReference type="InterPro" id="IPR036388">
    <property type="entry name" value="WH-like_DNA-bd_sf"/>
</dbReference>
<dbReference type="EMBL" id="CP115174">
    <property type="protein sequence ID" value="WBO21976.1"/>
    <property type="molecule type" value="Genomic_DNA"/>
</dbReference>
<gene>
    <name evidence="5" type="ORF">PBT88_17710</name>
</gene>
<evidence type="ECO:0000256" key="3">
    <source>
        <dbReference type="ARBA" id="ARBA00023163"/>
    </source>
</evidence>
<evidence type="ECO:0000256" key="2">
    <source>
        <dbReference type="ARBA" id="ARBA00023125"/>
    </source>
</evidence>
<sequence length="228" mass="26075">MVGMAARAEISETVEKKETTVNEVANALMEDIIFGQFRPRERLVEEELADRYGTSRSLARKALVELDRTGLIERRPNKGVIVSDFSIDDLEKLYEMRLILQSEAARRITRPVAPALIAELRNINAEYAAAIAQGDKKEAYRINTQFHEVFYGACGNRYLSDAISQYWLRTTPIHWYVLGDRAYLRNSHQDHADMIDGLESGDLDKVVEIGRDHILPALEAYRQLHGRR</sequence>
<dbReference type="Proteomes" id="UP001210865">
    <property type="component" value="Chromosome"/>
</dbReference>
<evidence type="ECO:0000313" key="6">
    <source>
        <dbReference type="Proteomes" id="UP001210865"/>
    </source>
</evidence>
<dbReference type="SUPFAM" id="SSF48008">
    <property type="entry name" value="GntR ligand-binding domain-like"/>
    <property type="match status" value="1"/>
</dbReference>
<dbReference type="CDD" id="cd07377">
    <property type="entry name" value="WHTH_GntR"/>
    <property type="match status" value="1"/>
</dbReference>
<keyword evidence="1" id="KW-0805">Transcription regulation</keyword>
<organism evidence="5 6">
    <name type="scientific">Sphingomonas abietis</name>
    <dbReference type="NCBI Taxonomy" id="3012344"/>
    <lineage>
        <taxon>Bacteria</taxon>
        <taxon>Pseudomonadati</taxon>
        <taxon>Pseudomonadota</taxon>
        <taxon>Alphaproteobacteria</taxon>
        <taxon>Sphingomonadales</taxon>
        <taxon>Sphingomonadaceae</taxon>
        <taxon>Sphingomonas</taxon>
    </lineage>
</organism>
<dbReference type="SMART" id="SM00345">
    <property type="entry name" value="HTH_GNTR"/>
    <property type="match status" value="1"/>
</dbReference>
<dbReference type="SUPFAM" id="SSF46785">
    <property type="entry name" value="Winged helix' DNA-binding domain"/>
    <property type="match status" value="1"/>
</dbReference>
<dbReference type="RefSeq" id="WP_270076624.1">
    <property type="nucleotide sequence ID" value="NZ_CP115174.1"/>
</dbReference>
<feature type="domain" description="HTH gntR-type" evidence="4">
    <location>
        <begin position="18"/>
        <end position="85"/>
    </location>
</feature>
<dbReference type="PANTHER" id="PTHR43537">
    <property type="entry name" value="TRANSCRIPTIONAL REGULATOR, GNTR FAMILY"/>
    <property type="match status" value="1"/>
</dbReference>
<protein>
    <submittedName>
        <fullName evidence="5">GntR family transcriptional regulator</fullName>
    </submittedName>
</protein>
<dbReference type="Pfam" id="PF00392">
    <property type="entry name" value="GntR"/>
    <property type="match status" value="1"/>
</dbReference>
<name>A0ABY7NNB4_9SPHN</name>
<evidence type="ECO:0000256" key="1">
    <source>
        <dbReference type="ARBA" id="ARBA00023015"/>
    </source>
</evidence>